<evidence type="ECO:0000313" key="1">
    <source>
        <dbReference type="EMBL" id="GBN69985.1"/>
    </source>
</evidence>
<dbReference type="AlphaFoldDB" id="A0A4Y2R3V9"/>
<sequence length="67" mass="7712">MVRSRPRGRWVPCSKPDSTEEQLCKRACCTLNPSRPNVLPLVWCGSLEKGCQLRCRPHHLTTDQNHK</sequence>
<feature type="non-terminal residue" evidence="1">
    <location>
        <position position="67"/>
    </location>
</feature>
<gene>
    <name evidence="1" type="ORF">AVEN_81805_1</name>
</gene>
<protein>
    <submittedName>
        <fullName evidence="1">Uncharacterized protein</fullName>
    </submittedName>
</protein>
<organism evidence="1 2">
    <name type="scientific">Araneus ventricosus</name>
    <name type="common">Orbweaver spider</name>
    <name type="synonym">Epeira ventricosa</name>
    <dbReference type="NCBI Taxonomy" id="182803"/>
    <lineage>
        <taxon>Eukaryota</taxon>
        <taxon>Metazoa</taxon>
        <taxon>Ecdysozoa</taxon>
        <taxon>Arthropoda</taxon>
        <taxon>Chelicerata</taxon>
        <taxon>Arachnida</taxon>
        <taxon>Araneae</taxon>
        <taxon>Araneomorphae</taxon>
        <taxon>Entelegynae</taxon>
        <taxon>Araneoidea</taxon>
        <taxon>Araneidae</taxon>
        <taxon>Araneus</taxon>
    </lineage>
</organism>
<name>A0A4Y2R3V9_ARAVE</name>
<proteinExistence type="predicted"/>
<accession>A0A4Y2R3V9</accession>
<evidence type="ECO:0000313" key="2">
    <source>
        <dbReference type="Proteomes" id="UP000499080"/>
    </source>
</evidence>
<dbReference type="Proteomes" id="UP000499080">
    <property type="component" value="Unassembled WGS sequence"/>
</dbReference>
<comment type="caution">
    <text evidence="1">The sequence shown here is derived from an EMBL/GenBank/DDBJ whole genome shotgun (WGS) entry which is preliminary data.</text>
</comment>
<keyword evidence="2" id="KW-1185">Reference proteome</keyword>
<reference evidence="1 2" key="1">
    <citation type="journal article" date="2019" name="Sci. Rep.">
        <title>Orb-weaving spider Araneus ventricosus genome elucidates the spidroin gene catalogue.</title>
        <authorList>
            <person name="Kono N."/>
            <person name="Nakamura H."/>
            <person name="Ohtoshi R."/>
            <person name="Moran D.A.P."/>
            <person name="Shinohara A."/>
            <person name="Yoshida Y."/>
            <person name="Fujiwara M."/>
            <person name="Mori M."/>
            <person name="Tomita M."/>
            <person name="Arakawa K."/>
        </authorList>
    </citation>
    <scope>NUCLEOTIDE SEQUENCE [LARGE SCALE GENOMIC DNA]</scope>
</reference>
<dbReference type="EMBL" id="BGPR01142198">
    <property type="protein sequence ID" value="GBN69985.1"/>
    <property type="molecule type" value="Genomic_DNA"/>
</dbReference>